<proteinExistence type="predicted"/>
<accession>A0ABR2PCE5</accession>
<protein>
    <recommendedName>
        <fullName evidence="3">RNase H type-1 domain-containing protein</fullName>
    </recommendedName>
</protein>
<dbReference type="EMBL" id="JBBPBN010000066">
    <property type="protein sequence ID" value="KAK8985951.1"/>
    <property type="molecule type" value="Genomic_DNA"/>
</dbReference>
<keyword evidence="2" id="KW-1185">Reference proteome</keyword>
<comment type="caution">
    <text evidence="1">The sequence shown here is derived from an EMBL/GenBank/DDBJ whole genome shotgun (WGS) entry which is preliminary data.</text>
</comment>
<evidence type="ECO:0000313" key="1">
    <source>
        <dbReference type="EMBL" id="KAK8985951.1"/>
    </source>
</evidence>
<reference evidence="1 2" key="1">
    <citation type="journal article" date="2024" name="G3 (Bethesda)">
        <title>Genome assembly of Hibiscus sabdariffa L. provides insights into metabolisms of medicinal natural products.</title>
        <authorList>
            <person name="Kim T."/>
        </authorList>
    </citation>
    <scope>NUCLEOTIDE SEQUENCE [LARGE SCALE GENOMIC DNA]</scope>
    <source>
        <strain evidence="1">TK-2024</strain>
        <tissue evidence="1">Old leaves</tissue>
    </source>
</reference>
<name>A0ABR2PCE5_9ROSI</name>
<dbReference type="Proteomes" id="UP001396334">
    <property type="component" value="Unassembled WGS sequence"/>
</dbReference>
<evidence type="ECO:0000313" key="2">
    <source>
        <dbReference type="Proteomes" id="UP001396334"/>
    </source>
</evidence>
<evidence type="ECO:0008006" key="3">
    <source>
        <dbReference type="Google" id="ProtNLM"/>
    </source>
</evidence>
<gene>
    <name evidence="1" type="ORF">V6N11_037670</name>
</gene>
<sequence length="118" mass="13267">MLSSIRIICNRRTFWLVDTGCLRNVALRLSTHLIRILLSWCHERGREHLQYGSGIKVVHDGLAQAWPLGFRRVVIDTDCLENAIADRLAAVGRSSSRCGLLLPFPSDNLSALVEEEKV</sequence>
<organism evidence="1 2">
    <name type="scientific">Hibiscus sabdariffa</name>
    <name type="common">roselle</name>
    <dbReference type="NCBI Taxonomy" id="183260"/>
    <lineage>
        <taxon>Eukaryota</taxon>
        <taxon>Viridiplantae</taxon>
        <taxon>Streptophyta</taxon>
        <taxon>Embryophyta</taxon>
        <taxon>Tracheophyta</taxon>
        <taxon>Spermatophyta</taxon>
        <taxon>Magnoliopsida</taxon>
        <taxon>eudicotyledons</taxon>
        <taxon>Gunneridae</taxon>
        <taxon>Pentapetalae</taxon>
        <taxon>rosids</taxon>
        <taxon>malvids</taxon>
        <taxon>Malvales</taxon>
        <taxon>Malvaceae</taxon>
        <taxon>Malvoideae</taxon>
        <taxon>Hibiscus</taxon>
    </lineage>
</organism>